<evidence type="ECO:0000256" key="9">
    <source>
        <dbReference type="ARBA" id="ARBA00022989"/>
    </source>
</evidence>
<evidence type="ECO:0000256" key="13">
    <source>
        <dbReference type="ARBA" id="ARBA00048390"/>
    </source>
</evidence>
<evidence type="ECO:0000256" key="11">
    <source>
        <dbReference type="ARBA" id="ARBA00023004"/>
    </source>
</evidence>
<feature type="transmembrane region" description="Helical" evidence="14">
    <location>
        <begin position="49"/>
        <end position="72"/>
    </location>
</feature>
<dbReference type="PIRSF" id="PIRSF004638">
    <property type="entry name" value="UCP004638"/>
    <property type="match status" value="1"/>
</dbReference>
<feature type="transmembrane region" description="Helical" evidence="14">
    <location>
        <begin position="78"/>
        <end position="97"/>
    </location>
</feature>
<dbReference type="AlphaFoldDB" id="A0A1F6G5N0"/>
<dbReference type="Pfam" id="PF03653">
    <property type="entry name" value="UPF0093"/>
    <property type="match status" value="1"/>
</dbReference>
<keyword evidence="7 14" id="KW-0812">Transmembrane</keyword>
<feature type="binding site" description="axial binding residue" evidence="14">
    <location>
        <position position="9"/>
    </location>
    <ligand>
        <name>heme</name>
        <dbReference type="ChEBI" id="CHEBI:30413"/>
    </ligand>
    <ligandPart>
        <name>Fe</name>
        <dbReference type="ChEBI" id="CHEBI:18248"/>
    </ligandPart>
</feature>
<evidence type="ECO:0000256" key="7">
    <source>
        <dbReference type="ARBA" id="ARBA00022692"/>
    </source>
</evidence>
<comment type="caution">
    <text evidence="16">The sequence shown here is derived from an EMBL/GenBank/DDBJ whole genome shotgun (WGS) entry which is preliminary data.</text>
</comment>
<evidence type="ECO:0000256" key="8">
    <source>
        <dbReference type="ARBA" id="ARBA00022723"/>
    </source>
</evidence>
<evidence type="ECO:0000256" key="5">
    <source>
        <dbReference type="ARBA" id="ARBA00022475"/>
    </source>
</evidence>
<comment type="subcellular location">
    <subcellularLocation>
        <location evidence="1 14">Cell membrane</location>
        <topology evidence="1 14">Multi-pass membrane protein</topology>
    </subcellularLocation>
</comment>
<keyword evidence="5 14" id="KW-1003">Cell membrane</keyword>
<name>A0A1F6G5N0_9PROT</name>
<dbReference type="GO" id="GO:0046872">
    <property type="term" value="F:metal ion binding"/>
    <property type="evidence" value="ECO:0007669"/>
    <property type="project" value="UniProtKB-UniRule"/>
</dbReference>
<dbReference type="InterPro" id="IPR005265">
    <property type="entry name" value="HemJ-like"/>
</dbReference>
<feature type="transmembrane region" description="Helical" evidence="14">
    <location>
        <begin position="117"/>
        <end position="135"/>
    </location>
</feature>
<dbReference type="NCBIfam" id="TIGR00701">
    <property type="entry name" value="protoporphyrinogen oxidase HemJ"/>
    <property type="match status" value="1"/>
</dbReference>
<keyword evidence="12 14" id="KW-0472">Membrane</keyword>
<comment type="pathway">
    <text evidence="2 14 15">Porphyrin-containing compound metabolism; protoporphyrin-IX biosynthesis; protoporphyrin-IX from protoporphyrinogen-IX: step 1/1.</text>
</comment>
<comment type="subunit">
    <text evidence="14">Homodimer.</text>
</comment>
<accession>A0A1F6G5N0</accession>
<keyword evidence="8 14" id="KW-0479">Metal-binding</keyword>
<proteinExistence type="inferred from homology"/>
<dbReference type="EC" id="1.3.99.-" evidence="14 15"/>
<evidence type="ECO:0000313" key="17">
    <source>
        <dbReference type="Proteomes" id="UP000178449"/>
    </source>
</evidence>
<evidence type="ECO:0000256" key="1">
    <source>
        <dbReference type="ARBA" id="ARBA00004651"/>
    </source>
</evidence>
<feature type="binding site" description="axial binding residue" evidence="14">
    <location>
        <position position="82"/>
    </location>
    <ligand>
        <name>heme</name>
        <dbReference type="ChEBI" id="CHEBI:30413"/>
    </ligand>
    <ligandPart>
        <name>Fe</name>
        <dbReference type="ChEBI" id="CHEBI:18248"/>
    </ligandPart>
</feature>
<protein>
    <recommendedName>
        <fullName evidence="4 14">Protoporphyrinogen IX oxidase</fullName>
        <shortName evidence="14">PPO</shortName>
        <ecNumber evidence="14 15">1.3.99.-</ecNumber>
    </recommendedName>
</protein>
<evidence type="ECO:0000256" key="4">
    <source>
        <dbReference type="ARBA" id="ARBA00017504"/>
    </source>
</evidence>
<dbReference type="UniPathway" id="UPA00251">
    <property type="reaction ID" value="UER00324"/>
</dbReference>
<dbReference type="GO" id="GO:0005886">
    <property type="term" value="C:plasma membrane"/>
    <property type="evidence" value="ECO:0007669"/>
    <property type="project" value="UniProtKB-SubCell"/>
</dbReference>
<dbReference type="PANTHER" id="PTHR40255">
    <property type="entry name" value="UPF0093 MEMBRANE PROTEIN SLR1790"/>
    <property type="match status" value="1"/>
</dbReference>
<evidence type="ECO:0000256" key="6">
    <source>
        <dbReference type="ARBA" id="ARBA00022617"/>
    </source>
</evidence>
<evidence type="ECO:0000256" key="14">
    <source>
        <dbReference type="HAMAP-Rule" id="MF_02239"/>
    </source>
</evidence>
<evidence type="ECO:0000256" key="3">
    <source>
        <dbReference type="ARBA" id="ARBA00006501"/>
    </source>
</evidence>
<comment type="similarity">
    <text evidence="3 14 15">Belongs to the HemJ family.</text>
</comment>
<comment type="cofactor">
    <cofactor evidence="14 15">
        <name>heme b</name>
        <dbReference type="ChEBI" id="CHEBI:60344"/>
    </cofactor>
    <text evidence="14 15">Binds 1 heme b (iron(II)-protoporphyrin IX) group per subunit.</text>
</comment>
<keyword evidence="10 14" id="KW-0560">Oxidoreductase</keyword>
<dbReference type="EMBL" id="MFNE01000051">
    <property type="protein sequence ID" value="OGG93405.1"/>
    <property type="molecule type" value="Genomic_DNA"/>
</dbReference>
<gene>
    <name evidence="16" type="ORF">A2527_01645</name>
</gene>
<evidence type="ECO:0000256" key="10">
    <source>
        <dbReference type="ARBA" id="ARBA00023002"/>
    </source>
</evidence>
<dbReference type="HAMAP" id="MF_02239">
    <property type="entry name" value="HemJ"/>
    <property type="match status" value="1"/>
</dbReference>
<dbReference type="GO" id="GO:0006782">
    <property type="term" value="P:protoporphyrinogen IX biosynthetic process"/>
    <property type="evidence" value="ECO:0007669"/>
    <property type="project" value="UniProtKB-UniRule"/>
</dbReference>
<comment type="function">
    <text evidence="14 15">Catalyzes the oxidation of protoporphyrinogen IX to protoporphyrin IX.</text>
</comment>
<dbReference type="Proteomes" id="UP000178449">
    <property type="component" value="Unassembled WGS sequence"/>
</dbReference>
<keyword evidence="11 14" id="KW-0408">Iron</keyword>
<evidence type="ECO:0000256" key="12">
    <source>
        <dbReference type="ARBA" id="ARBA00023136"/>
    </source>
</evidence>
<evidence type="ECO:0000313" key="16">
    <source>
        <dbReference type="EMBL" id="OGG93405.1"/>
    </source>
</evidence>
<sequence>MYETLKSLHLIFVISWFAGLFYLPRLFVYHASTEDRLGIERFKVMEHKLFNYIMTPAMILALGAGTWLWLGFGFEGGWLHLKLLLVVLLVIYHFFCYRFMILFAEELNPHSERFYRIFNEAPTLLLAGIVFLVVFKPF</sequence>
<dbReference type="STRING" id="1817772.A2527_01645"/>
<keyword evidence="9 14" id="KW-1133">Transmembrane helix</keyword>
<evidence type="ECO:0000256" key="2">
    <source>
        <dbReference type="ARBA" id="ARBA00005073"/>
    </source>
</evidence>
<organism evidence="16 17">
    <name type="scientific">Candidatus Lambdaproteobacteria bacterium RIFOXYD2_FULL_50_16</name>
    <dbReference type="NCBI Taxonomy" id="1817772"/>
    <lineage>
        <taxon>Bacteria</taxon>
        <taxon>Pseudomonadati</taxon>
        <taxon>Pseudomonadota</taxon>
        <taxon>Candidatus Lambdaproteobacteria</taxon>
    </lineage>
</organism>
<feature type="transmembrane region" description="Helical" evidence="14">
    <location>
        <begin position="6"/>
        <end position="28"/>
    </location>
</feature>
<evidence type="ECO:0000256" key="15">
    <source>
        <dbReference type="PIRNR" id="PIRNR004638"/>
    </source>
</evidence>
<dbReference type="GO" id="GO:0070818">
    <property type="term" value="F:protoporphyrinogen oxidase activity"/>
    <property type="evidence" value="ECO:0007669"/>
    <property type="project" value="UniProtKB-UniRule"/>
</dbReference>
<reference evidence="16 17" key="1">
    <citation type="journal article" date="2016" name="Nat. Commun.">
        <title>Thousands of microbial genomes shed light on interconnected biogeochemical processes in an aquifer system.</title>
        <authorList>
            <person name="Anantharaman K."/>
            <person name="Brown C.T."/>
            <person name="Hug L.A."/>
            <person name="Sharon I."/>
            <person name="Castelle C.J."/>
            <person name="Probst A.J."/>
            <person name="Thomas B.C."/>
            <person name="Singh A."/>
            <person name="Wilkins M.J."/>
            <person name="Karaoz U."/>
            <person name="Brodie E.L."/>
            <person name="Williams K.H."/>
            <person name="Hubbard S.S."/>
            <person name="Banfield J.F."/>
        </authorList>
    </citation>
    <scope>NUCLEOTIDE SEQUENCE [LARGE SCALE GENOMIC DNA]</scope>
</reference>
<dbReference type="PANTHER" id="PTHR40255:SF1">
    <property type="entry name" value="PROTOPORPHYRINOGEN IX OXIDASE"/>
    <property type="match status" value="1"/>
</dbReference>
<keyword evidence="6 14" id="KW-0349">Heme</keyword>
<comment type="catalytic activity">
    <reaction evidence="13 14 15">
        <text>protoporphyrinogen IX + 3 A = protoporphyrin IX + 3 AH2</text>
        <dbReference type="Rhea" id="RHEA:62000"/>
        <dbReference type="ChEBI" id="CHEBI:13193"/>
        <dbReference type="ChEBI" id="CHEBI:17499"/>
        <dbReference type="ChEBI" id="CHEBI:57306"/>
        <dbReference type="ChEBI" id="CHEBI:57307"/>
    </reaction>
</comment>